<protein>
    <submittedName>
        <fullName evidence="1">Uncharacterized protein</fullName>
    </submittedName>
</protein>
<organism evidence="1">
    <name type="scientific">Arundo donax</name>
    <name type="common">Giant reed</name>
    <name type="synonym">Donax arundinaceus</name>
    <dbReference type="NCBI Taxonomy" id="35708"/>
    <lineage>
        <taxon>Eukaryota</taxon>
        <taxon>Viridiplantae</taxon>
        <taxon>Streptophyta</taxon>
        <taxon>Embryophyta</taxon>
        <taxon>Tracheophyta</taxon>
        <taxon>Spermatophyta</taxon>
        <taxon>Magnoliopsida</taxon>
        <taxon>Liliopsida</taxon>
        <taxon>Poales</taxon>
        <taxon>Poaceae</taxon>
        <taxon>PACMAD clade</taxon>
        <taxon>Arundinoideae</taxon>
        <taxon>Arundineae</taxon>
        <taxon>Arundo</taxon>
    </lineage>
</organism>
<evidence type="ECO:0000313" key="1">
    <source>
        <dbReference type="EMBL" id="JAE00288.1"/>
    </source>
</evidence>
<proteinExistence type="predicted"/>
<sequence>MLLKQRYIHQPDVLTWLTVSFSFG</sequence>
<dbReference type="AlphaFoldDB" id="A0A0A9EW65"/>
<accession>A0A0A9EW65</accession>
<dbReference type="EMBL" id="GBRH01197608">
    <property type="protein sequence ID" value="JAE00288.1"/>
    <property type="molecule type" value="Transcribed_RNA"/>
</dbReference>
<name>A0A0A9EW65_ARUDO</name>
<reference evidence="1" key="2">
    <citation type="journal article" date="2015" name="Data Brief">
        <title>Shoot transcriptome of the giant reed, Arundo donax.</title>
        <authorList>
            <person name="Barrero R.A."/>
            <person name="Guerrero F.D."/>
            <person name="Moolhuijzen P."/>
            <person name="Goolsby J.A."/>
            <person name="Tidwell J."/>
            <person name="Bellgard S.E."/>
            <person name="Bellgard M.I."/>
        </authorList>
    </citation>
    <scope>NUCLEOTIDE SEQUENCE</scope>
    <source>
        <tissue evidence="1">Shoot tissue taken approximately 20 cm above the soil surface</tissue>
    </source>
</reference>
<reference evidence="1" key="1">
    <citation type="submission" date="2014-09" db="EMBL/GenBank/DDBJ databases">
        <authorList>
            <person name="Magalhaes I.L.F."/>
            <person name="Oliveira U."/>
            <person name="Santos F.R."/>
            <person name="Vidigal T.H.D.A."/>
            <person name="Brescovit A.D."/>
            <person name="Santos A.J."/>
        </authorList>
    </citation>
    <scope>NUCLEOTIDE SEQUENCE</scope>
    <source>
        <tissue evidence="1">Shoot tissue taken approximately 20 cm above the soil surface</tissue>
    </source>
</reference>